<dbReference type="Pfam" id="PF14907">
    <property type="entry name" value="NTP_transf_5"/>
    <property type="match status" value="1"/>
</dbReference>
<organism evidence="1 2">
    <name type="scientific">Pelotomaculum schinkii</name>
    <dbReference type="NCBI Taxonomy" id="78350"/>
    <lineage>
        <taxon>Bacteria</taxon>
        <taxon>Bacillati</taxon>
        <taxon>Bacillota</taxon>
        <taxon>Clostridia</taxon>
        <taxon>Eubacteriales</taxon>
        <taxon>Desulfotomaculaceae</taxon>
        <taxon>Pelotomaculum</taxon>
    </lineage>
</organism>
<name>A0A4Y7RDJ8_9FIRM</name>
<gene>
    <name evidence="1" type="ORF">Psch_00630</name>
</gene>
<reference evidence="1 2" key="1">
    <citation type="journal article" date="2018" name="Environ. Microbiol.">
        <title>Novel energy conservation strategies and behaviour of Pelotomaculum schinkii driving syntrophic propionate catabolism.</title>
        <authorList>
            <person name="Hidalgo-Ahumada C.A.P."/>
            <person name="Nobu M.K."/>
            <person name="Narihiro T."/>
            <person name="Tamaki H."/>
            <person name="Liu W.T."/>
            <person name="Kamagata Y."/>
            <person name="Stams A.J.M."/>
            <person name="Imachi H."/>
            <person name="Sousa D.Z."/>
        </authorList>
    </citation>
    <scope>NUCLEOTIDE SEQUENCE [LARGE SCALE GENOMIC DNA]</scope>
    <source>
        <strain evidence="1 2">HH</strain>
    </source>
</reference>
<dbReference type="Gene3D" id="3.30.460.40">
    <property type="match status" value="1"/>
</dbReference>
<accession>A0A4Y7RDJ8</accession>
<dbReference type="RefSeq" id="WP_190239079.1">
    <property type="nucleotide sequence ID" value="NZ_QFGA01000001.1"/>
</dbReference>
<protein>
    <recommendedName>
        <fullName evidence="3">Nucleotidyltransferase</fullName>
    </recommendedName>
</protein>
<evidence type="ECO:0000313" key="2">
    <source>
        <dbReference type="Proteomes" id="UP000298324"/>
    </source>
</evidence>
<evidence type="ECO:0008006" key="3">
    <source>
        <dbReference type="Google" id="ProtNLM"/>
    </source>
</evidence>
<keyword evidence="2" id="KW-1185">Reference proteome</keyword>
<comment type="caution">
    <text evidence="1">The sequence shown here is derived from an EMBL/GenBank/DDBJ whole genome shotgun (WGS) entry which is preliminary data.</text>
</comment>
<dbReference type="AlphaFoldDB" id="A0A4Y7RDJ8"/>
<dbReference type="Proteomes" id="UP000298324">
    <property type="component" value="Unassembled WGS sequence"/>
</dbReference>
<dbReference type="EMBL" id="QFGA01000001">
    <property type="protein sequence ID" value="TEB07088.1"/>
    <property type="molecule type" value="Genomic_DNA"/>
</dbReference>
<proteinExistence type="predicted"/>
<dbReference type="InterPro" id="IPR039498">
    <property type="entry name" value="NTP_transf_5"/>
</dbReference>
<evidence type="ECO:0000313" key="1">
    <source>
        <dbReference type="EMBL" id="TEB07088.1"/>
    </source>
</evidence>
<sequence>MGIIRPEQKYLIHLLSSVLHDAQPQSPRSHLDWEKLHRQSVRHGVANMVFYGLNRLDADGQPPQDVMEKFRKEYKRAMAKEATQHIAVDQLLRSFEENGIACMPLKGCLIKYLYPKPDMRLMADIDIFFKTEQAEKVKQTMQGQGYTVKHQGGNHDVHYREPYMNIEMHRRLISENSPYSGYLDKTWDRAVLKPGCKYTYQLSCEDFYIYLLIHLTKHYAGGGTGIRSFMDIWVYRRRYKDEMDWDYIEAELDKVSLREFAENICGLGEVWFGSRQSNALYEEMTEYIFSSGAYGTRKHSIISSPGIRADKKILPSKHAYWMKLFFPPVEILKNPYPFLTARPFLLPACWVLRGVKCLLFKRRHMFHTIYNVYAVSGKDIARMKKLHQKAGILK</sequence>